<dbReference type="PANTHER" id="PTHR21268:SF2">
    <property type="entry name" value="NADH DEHYDROGENASE [UBIQUINONE] IRON-SULFUR PROTEIN 5"/>
    <property type="match status" value="1"/>
</dbReference>
<comment type="similarity">
    <text evidence="4">Belongs to the complex I NDUFS5 subunit family.</text>
</comment>
<comment type="function">
    <text evidence="1">Accessory subunit of the mitochondrial membrane respiratory chain NADH dehydrogenase (Complex I), that is believed not to be involved in catalysis. Complex I functions in the transfer of electrons from NADH to the respiratory chain. The immediate electron acceptor for the enzyme is believed to be ubiquinone.</text>
</comment>
<evidence type="ECO:0000256" key="9">
    <source>
        <dbReference type="ARBA" id="ARBA00023128"/>
    </source>
</evidence>
<evidence type="ECO:0000256" key="11">
    <source>
        <dbReference type="ARBA" id="ARBA00023157"/>
    </source>
</evidence>
<accession>A0AA39F2B0</accession>
<keyword evidence="5" id="KW-0813">Transport</keyword>
<evidence type="ECO:0000313" key="14">
    <source>
        <dbReference type="EMBL" id="KAK0161628.1"/>
    </source>
</evidence>
<feature type="disulfide bond" evidence="12">
    <location>
        <begin position="172"/>
        <end position="185"/>
    </location>
</feature>
<evidence type="ECO:0000256" key="4">
    <source>
        <dbReference type="ARBA" id="ARBA00007372"/>
    </source>
</evidence>
<dbReference type="PANTHER" id="PTHR21268">
    <property type="entry name" value="NADH DEHYDROGENASE [UBIQUINONE] IRON-SULFUR PROTEIN 5"/>
    <property type="match status" value="1"/>
</dbReference>
<feature type="compositionally biased region" description="Polar residues" evidence="13">
    <location>
        <begin position="93"/>
        <end position="118"/>
    </location>
</feature>
<evidence type="ECO:0000256" key="10">
    <source>
        <dbReference type="ARBA" id="ARBA00023136"/>
    </source>
</evidence>
<evidence type="ECO:0000256" key="5">
    <source>
        <dbReference type="ARBA" id="ARBA00022448"/>
    </source>
</evidence>
<dbReference type="InterPro" id="IPR019342">
    <property type="entry name" value="NADH_UbQ_OxRdtase_FeS-su5"/>
</dbReference>
<keyword evidence="15" id="KW-1185">Reference proteome</keyword>
<dbReference type="Pfam" id="PF10200">
    <property type="entry name" value="Ndufs5"/>
    <property type="match status" value="1"/>
</dbReference>
<keyword evidence="9" id="KW-0496">Mitochondrion</keyword>
<proteinExistence type="inferred from homology"/>
<dbReference type="AlphaFoldDB" id="A0AA39F2B0"/>
<evidence type="ECO:0000256" key="2">
    <source>
        <dbReference type="ARBA" id="ARBA00004569"/>
    </source>
</evidence>
<keyword evidence="6" id="KW-0679">Respiratory chain</keyword>
<dbReference type="GO" id="GO:0005743">
    <property type="term" value="C:mitochondrial inner membrane"/>
    <property type="evidence" value="ECO:0007669"/>
    <property type="project" value="UniProtKB-SubCell"/>
</dbReference>
<feature type="region of interest" description="Disordered" evidence="13">
    <location>
        <begin position="1"/>
        <end position="51"/>
    </location>
</feature>
<evidence type="ECO:0000313" key="15">
    <source>
        <dbReference type="Proteomes" id="UP001168972"/>
    </source>
</evidence>
<evidence type="ECO:0000256" key="7">
    <source>
        <dbReference type="ARBA" id="ARBA00022792"/>
    </source>
</evidence>
<evidence type="ECO:0000256" key="12">
    <source>
        <dbReference type="PIRSR" id="PIRSR619342-50"/>
    </source>
</evidence>
<gene>
    <name evidence="14" type="ORF">PV327_010081</name>
</gene>
<evidence type="ECO:0000256" key="6">
    <source>
        <dbReference type="ARBA" id="ARBA00022660"/>
    </source>
</evidence>
<feature type="region of interest" description="Disordered" evidence="13">
    <location>
        <begin position="91"/>
        <end position="118"/>
    </location>
</feature>
<evidence type="ECO:0000256" key="3">
    <source>
        <dbReference type="ARBA" id="ARBA00004637"/>
    </source>
</evidence>
<reference evidence="14" key="1">
    <citation type="journal article" date="2023" name="bioRxiv">
        <title>Scaffold-level genome assemblies of two parasitoid biocontrol wasps reveal the parthenogenesis mechanism and an associated novel virus.</title>
        <authorList>
            <person name="Inwood S."/>
            <person name="Skelly J."/>
            <person name="Guhlin J."/>
            <person name="Harrop T."/>
            <person name="Goldson S."/>
            <person name="Dearden P."/>
        </authorList>
    </citation>
    <scope>NUCLEOTIDE SEQUENCE</scope>
    <source>
        <strain evidence="14">Lincoln</strain>
        <tissue evidence="14">Whole body</tissue>
    </source>
</reference>
<keyword evidence="7" id="KW-0999">Mitochondrion inner membrane</keyword>
<sequence>MKEKRTKKRKTKPKDRKIATGEMRNENDNESSDERHKKIKIRENEIIRGTKQEWTKVERKKEIKKIMSERKSTSEDEASDLTDMEIESDVENNKISQKNTIESTNNVENRPSSSNSVSVATQREEDMNQKISIMTATLTPFFRNIWTDIFGSMANFQEHPECANRELQVVDCLEAYGVIGGKTKCRVLLDDFRECVMRSKQFYRVKIMFDERTRQIKAGERDDDGYAPPPKMDSY</sequence>
<feature type="disulfide bond" evidence="12">
    <location>
        <begin position="162"/>
        <end position="195"/>
    </location>
</feature>
<comment type="caution">
    <text evidence="14">The sequence shown here is derived from an EMBL/GenBank/DDBJ whole genome shotgun (WGS) entry which is preliminary data.</text>
</comment>
<evidence type="ECO:0008006" key="16">
    <source>
        <dbReference type="Google" id="ProtNLM"/>
    </source>
</evidence>
<evidence type="ECO:0000256" key="13">
    <source>
        <dbReference type="SAM" id="MobiDB-lite"/>
    </source>
</evidence>
<comment type="subcellular location">
    <subcellularLocation>
        <location evidence="3">Mitochondrion inner membrane</location>
        <topology evidence="3">Peripheral membrane protein</topology>
    </subcellularLocation>
    <subcellularLocation>
        <location evidence="2">Mitochondrion intermembrane space</location>
    </subcellularLocation>
</comment>
<feature type="compositionally biased region" description="Basic residues" evidence="13">
    <location>
        <begin position="1"/>
        <end position="15"/>
    </location>
</feature>
<name>A0AA39F2B0_MICHY</name>
<evidence type="ECO:0000256" key="8">
    <source>
        <dbReference type="ARBA" id="ARBA00022982"/>
    </source>
</evidence>
<dbReference type="Proteomes" id="UP001168972">
    <property type="component" value="Unassembled WGS sequence"/>
</dbReference>
<keyword evidence="8" id="KW-0249">Electron transport</keyword>
<feature type="compositionally biased region" description="Basic and acidic residues" evidence="13">
    <location>
        <begin position="16"/>
        <end position="51"/>
    </location>
</feature>
<protein>
    <recommendedName>
        <fullName evidence="16">NADH dehydrogenase [ubiquinone] iron-sulfur protein 5</fullName>
    </recommendedName>
</protein>
<keyword evidence="10" id="KW-0472">Membrane</keyword>
<dbReference type="GO" id="GO:0005758">
    <property type="term" value="C:mitochondrial intermembrane space"/>
    <property type="evidence" value="ECO:0007669"/>
    <property type="project" value="UniProtKB-SubCell"/>
</dbReference>
<keyword evidence="11 12" id="KW-1015">Disulfide bond</keyword>
<reference evidence="14" key="2">
    <citation type="submission" date="2023-03" db="EMBL/GenBank/DDBJ databases">
        <authorList>
            <person name="Inwood S.N."/>
            <person name="Skelly J.G."/>
            <person name="Guhlin J."/>
            <person name="Harrop T.W.R."/>
            <person name="Goldson S.G."/>
            <person name="Dearden P.K."/>
        </authorList>
    </citation>
    <scope>NUCLEOTIDE SEQUENCE</scope>
    <source>
        <strain evidence="14">Lincoln</strain>
        <tissue evidence="14">Whole body</tissue>
    </source>
</reference>
<organism evidence="14 15">
    <name type="scientific">Microctonus hyperodae</name>
    <name type="common">Parasitoid wasp</name>
    <dbReference type="NCBI Taxonomy" id="165561"/>
    <lineage>
        <taxon>Eukaryota</taxon>
        <taxon>Metazoa</taxon>
        <taxon>Ecdysozoa</taxon>
        <taxon>Arthropoda</taxon>
        <taxon>Hexapoda</taxon>
        <taxon>Insecta</taxon>
        <taxon>Pterygota</taxon>
        <taxon>Neoptera</taxon>
        <taxon>Endopterygota</taxon>
        <taxon>Hymenoptera</taxon>
        <taxon>Apocrita</taxon>
        <taxon>Ichneumonoidea</taxon>
        <taxon>Braconidae</taxon>
        <taxon>Euphorinae</taxon>
        <taxon>Microctonus</taxon>
    </lineage>
</organism>
<evidence type="ECO:0000256" key="1">
    <source>
        <dbReference type="ARBA" id="ARBA00003195"/>
    </source>
</evidence>
<dbReference type="EMBL" id="JAQQBR010001835">
    <property type="protein sequence ID" value="KAK0161628.1"/>
    <property type="molecule type" value="Genomic_DNA"/>
</dbReference>